<dbReference type="InterPro" id="IPR014710">
    <property type="entry name" value="RmlC-like_jellyroll"/>
</dbReference>
<dbReference type="Pfam" id="PF00190">
    <property type="entry name" value="Cupin_1"/>
    <property type="match status" value="1"/>
</dbReference>
<comment type="caution">
    <text evidence="2">The sequence shown here is derived from an EMBL/GenBank/DDBJ whole genome shotgun (WGS) entry which is preliminary data.</text>
</comment>
<sequence>MSTFDEIPGQELYIFPGVAPDPNAQAVADPAGQVPSPFTFAFSQVPVTPLAGGSVKIADSRTFNISTQVAVSQVSVDPGAMRELHWHPTQDEWGYILISIISEGQARITLFADSGNARTFNYQWLALTPPAMVQATLNLPQSIVDNLNKTKATVVAPMTVVN</sequence>
<dbReference type="InterPro" id="IPR006045">
    <property type="entry name" value="Cupin_1"/>
</dbReference>
<dbReference type="STRING" id="98765.A0A2R6P0U5"/>
<protein>
    <recommendedName>
        <fullName evidence="1">Cupin type-1 domain-containing protein</fullName>
    </recommendedName>
</protein>
<proteinExistence type="predicted"/>
<accession>A0A2R6P0U5</accession>
<keyword evidence="3" id="KW-1185">Reference proteome</keyword>
<reference evidence="2 3" key="1">
    <citation type="submission" date="2018-02" db="EMBL/GenBank/DDBJ databases">
        <title>Genome sequence of the basidiomycete white-rot fungus Phlebia centrifuga.</title>
        <authorList>
            <person name="Granchi Z."/>
            <person name="Peng M."/>
            <person name="de Vries R.P."/>
            <person name="Hilden K."/>
            <person name="Makela M.R."/>
            <person name="Grigoriev I."/>
            <person name="Riley R."/>
        </authorList>
    </citation>
    <scope>NUCLEOTIDE SEQUENCE [LARGE SCALE GENOMIC DNA]</scope>
    <source>
        <strain evidence="2 3">FBCC195</strain>
    </source>
</reference>
<evidence type="ECO:0000259" key="1">
    <source>
        <dbReference type="SMART" id="SM00835"/>
    </source>
</evidence>
<evidence type="ECO:0000313" key="2">
    <source>
        <dbReference type="EMBL" id="PSR82009.1"/>
    </source>
</evidence>
<dbReference type="Proteomes" id="UP000186601">
    <property type="component" value="Unassembled WGS sequence"/>
</dbReference>
<dbReference type="SMART" id="SM00835">
    <property type="entry name" value="Cupin_1"/>
    <property type="match status" value="1"/>
</dbReference>
<dbReference type="OrthoDB" id="3248652at2759"/>
<dbReference type="Gene3D" id="2.60.120.10">
    <property type="entry name" value="Jelly Rolls"/>
    <property type="match status" value="1"/>
</dbReference>
<name>A0A2R6P0U5_9APHY</name>
<organism evidence="2 3">
    <name type="scientific">Hermanssonia centrifuga</name>
    <dbReference type="NCBI Taxonomy" id="98765"/>
    <lineage>
        <taxon>Eukaryota</taxon>
        <taxon>Fungi</taxon>
        <taxon>Dikarya</taxon>
        <taxon>Basidiomycota</taxon>
        <taxon>Agaricomycotina</taxon>
        <taxon>Agaricomycetes</taxon>
        <taxon>Polyporales</taxon>
        <taxon>Meruliaceae</taxon>
        <taxon>Hermanssonia</taxon>
    </lineage>
</organism>
<dbReference type="EMBL" id="MLYV02000601">
    <property type="protein sequence ID" value="PSR82009.1"/>
    <property type="molecule type" value="Genomic_DNA"/>
</dbReference>
<dbReference type="AlphaFoldDB" id="A0A2R6P0U5"/>
<gene>
    <name evidence="2" type="ORF">PHLCEN_2v6184</name>
</gene>
<dbReference type="SUPFAM" id="SSF51182">
    <property type="entry name" value="RmlC-like cupins"/>
    <property type="match status" value="1"/>
</dbReference>
<dbReference type="InterPro" id="IPR011051">
    <property type="entry name" value="RmlC_Cupin_sf"/>
</dbReference>
<evidence type="ECO:0000313" key="3">
    <source>
        <dbReference type="Proteomes" id="UP000186601"/>
    </source>
</evidence>
<feature type="domain" description="Cupin type-1" evidence="1">
    <location>
        <begin position="39"/>
        <end position="161"/>
    </location>
</feature>